<evidence type="ECO:0000256" key="2">
    <source>
        <dbReference type="ARBA" id="ARBA00022475"/>
    </source>
</evidence>
<feature type="transmembrane region" description="Helical" evidence="7">
    <location>
        <begin position="16"/>
        <end position="36"/>
    </location>
</feature>
<feature type="transmembrane region" description="Helical" evidence="7">
    <location>
        <begin position="182"/>
        <end position="203"/>
    </location>
</feature>
<dbReference type="Proteomes" id="UP000316639">
    <property type="component" value="Unassembled WGS sequence"/>
</dbReference>
<sequence length="790" mass="80550">MRLAFAVLRGDGRSRVAALLVALGVAVGVSLVLWLVSSPHALQARADRAAWRSPDAAVSSSAARLTLAVNRDSYRGLVISRFDVAGAVDVPVAPGIPRVPAAGEVLLSPALASLVASEPRDVLGDRFPGKVIGELGPAALQYPDELVAIVGHAPGSLRGYPLVSLTGVGGSVDELLLLLTRVGLVVLVVPCLVLVGSAARLTAARRARRLAALRLAGATPWQTVVVTAAETAVGAVVGSVVGVVVARPLSSLTARIPWGGGTWFPGDFTPPASVVVVVAVLAPLLTVGAALAGLLRGPELSVVPGRIKSGDPQAGTSARARGGFGSPELSVLSGKLESGDPQEGTPAGARVRARGAGRGPGLSVLRGRMKAGDPLGGDARGSVSKARLWLVVGACALFFFGLSTARDHGSGDRFTVLVLGVGAVSLALVFAGPVVTKLVGVVFVRRWRGPATLLAGRRLAGDPVAAFRGSAGLVVAVFTGSMALTMLPGLADQVPYSDDTWRAEAIVATGIGDPRQAETLQTQTETGQAVPITEGELGGYAALVARCADLAPLLNGLTCQPGPAIYHPTGMSQVTGDFQPHTGDRSAPRPDAPARTYPARGRNYIVIDPELLPPQRPTAAAALTNEANREQVHTAVVRALPGAHLQGKERDFWADTLMEDLNRATVIGLGIAALVGGAAAAVAAAGSVIDRRQTFAALIAAGTPVKTLGRALRREVVLPVLAATAGACAAGLVVGLGLVEITREITERGGFVLTPWFLVPVAVGLVVALVAASACGPVLRGIRPGDYASE</sequence>
<protein>
    <submittedName>
        <fullName evidence="9">FtsX-like permease family protein</fullName>
    </submittedName>
</protein>
<keyword evidence="5 7" id="KW-0472">Membrane</keyword>
<feature type="domain" description="ABC3 transporter permease C-terminal" evidence="8">
    <location>
        <begin position="184"/>
        <end position="294"/>
    </location>
</feature>
<feature type="transmembrane region" description="Helical" evidence="7">
    <location>
        <begin position="224"/>
        <end position="246"/>
    </location>
</feature>
<dbReference type="OrthoDB" id="4871813at2"/>
<dbReference type="EMBL" id="VOBR01000021">
    <property type="protein sequence ID" value="TWP48255.1"/>
    <property type="molecule type" value="Genomic_DNA"/>
</dbReference>
<evidence type="ECO:0000256" key="4">
    <source>
        <dbReference type="ARBA" id="ARBA00022989"/>
    </source>
</evidence>
<keyword evidence="10" id="KW-1185">Reference proteome</keyword>
<gene>
    <name evidence="9" type="ORF">FKR81_28590</name>
</gene>
<comment type="subcellular location">
    <subcellularLocation>
        <location evidence="1">Cell membrane</location>
        <topology evidence="1">Multi-pass membrane protein</topology>
    </subcellularLocation>
</comment>
<keyword evidence="2" id="KW-1003">Cell membrane</keyword>
<organism evidence="9 10">
    <name type="scientific">Lentzea tibetensis</name>
    <dbReference type="NCBI Taxonomy" id="2591470"/>
    <lineage>
        <taxon>Bacteria</taxon>
        <taxon>Bacillati</taxon>
        <taxon>Actinomycetota</taxon>
        <taxon>Actinomycetes</taxon>
        <taxon>Pseudonocardiales</taxon>
        <taxon>Pseudonocardiaceae</taxon>
        <taxon>Lentzea</taxon>
    </lineage>
</organism>
<feature type="transmembrane region" description="Helical" evidence="7">
    <location>
        <begin position="756"/>
        <end position="779"/>
    </location>
</feature>
<dbReference type="InterPro" id="IPR003838">
    <property type="entry name" value="ABC3_permease_C"/>
</dbReference>
<name>A0A563ENM1_9PSEU</name>
<feature type="transmembrane region" description="Helical" evidence="7">
    <location>
        <begin position="666"/>
        <end position="689"/>
    </location>
</feature>
<feature type="region of interest" description="Disordered" evidence="6">
    <location>
        <begin position="306"/>
        <end position="358"/>
    </location>
</feature>
<dbReference type="AlphaFoldDB" id="A0A563ENM1"/>
<evidence type="ECO:0000256" key="1">
    <source>
        <dbReference type="ARBA" id="ARBA00004651"/>
    </source>
</evidence>
<evidence type="ECO:0000256" key="7">
    <source>
        <dbReference type="SAM" id="Phobius"/>
    </source>
</evidence>
<keyword evidence="3 7" id="KW-0812">Transmembrane</keyword>
<comment type="caution">
    <text evidence="9">The sequence shown here is derived from an EMBL/GenBank/DDBJ whole genome shotgun (WGS) entry which is preliminary data.</text>
</comment>
<reference evidence="9 10" key="1">
    <citation type="submission" date="2019-07" db="EMBL/GenBank/DDBJ databases">
        <title>Lentzea xizangensis sp. nov., isolated from Qinghai-Tibetan Plateau Soils.</title>
        <authorList>
            <person name="Huang J."/>
        </authorList>
    </citation>
    <scope>NUCLEOTIDE SEQUENCE [LARGE SCALE GENOMIC DNA]</scope>
    <source>
        <strain evidence="9 10">FXJ1.1311</strain>
    </source>
</reference>
<proteinExistence type="predicted"/>
<dbReference type="Pfam" id="PF02687">
    <property type="entry name" value="FtsX"/>
    <property type="match status" value="1"/>
</dbReference>
<dbReference type="GO" id="GO:0005886">
    <property type="term" value="C:plasma membrane"/>
    <property type="evidence" value="ECO:0007669"/>
    <property type="project" value="UniProtKB-SubCell"/>
</dbReference>
<evidence type="ECO:0000256" key="3">
    <source>
        <dbReference type="ARBA" id="ARBA00022692"/>
    </source>
</evidence>
<feature type="transmembrane region" description="Helical" evidence="7">
    <location>
        <begin position="388"/>
        <end position="405"/>
    </location>
</feature>
<feature type="transmembrane region" description="Helical" evidence="7">
    <location>
        <begin position="465"/>
        <end position="487"/>
    </location>
</feature>
<accession>A0A563ENM1</accession>
<evidence type="ECO:0000256" key="5">
    <source>
        <dbReference type="ARBA" id="ARBA00023136"/>
    </source>
</evidence>
<evidence type="ECO:0000256" key="6">
    <source>
        <dbReference type="SAM" id="MobiDB-lite"/>
    </source>
</evidence>
<evidence type="ECO:0000259" key="8">
    <source>
        <dbReference type="Pfam" id="PF02687"/>
    </source>
</evidence>
<feature type="transmembrane region" description="Helical" evidence="7">
    <location>
        <begin position="272"/>
        <end position="295"/>
    </location>
</feature>
<feature type="transmembrane region" description="Helical" evidence="7">
    <location>
        <begin position="417"/>
        <end position="444"/>
    </location>
</feature>
<feature type="transmembrane region" description="Helical" evidence="7">
    <location>
        <begin position="716"/>
        <end position="736"/>
    </location>
</feature>
<evidence type="ECO:0000313" key="9">
    <source>
        <dbReference type="EMBL" id="TWP48255.1"/>
    </source>
</evidence>
<keyword evidence="4 7" id="KW-1133">Transmembrane helix</keyword>
<evidence type="ECO:0000313" key="10">
    <source>
        <dbReference type="Proteomes" id="UP000316639"/>
    </source>
</evidence>